<accession>A0ABQ5UY61</accession>
<keyword evidence="2" id="KW-1185">Reference proteome</keyword>
<dbReference type="RefSeq" id="WP_284369500.1">
    <property type="nucleotide sequence ID" value="NZ_BSNJ01000001.1"/>
</dbReference>
<dbReference type="Proteomes" id="UP001161390">
    <property type="component" value="Unassembled WGS sequence"/>
</dbReference>
<evidence type="ECO:0000313" key="1">
    <source>
        <dbReference type="EMBL" id="GLQ19660.1"/>
    </source>
</evidence>
<name>A0ABQ5UY61_9PROT</name>
<protein>
    <submittedName>
        <fullName evidence="1">Uncharacterized protein</fullName>
    </submittedName>
</protein>
<dbReference type="EMBL" id="BSNJ01000001">
    <property type="protein sequence ID" value="GLQ19660.1"/>
    <property type="molecule type" value="Genomic_DNA"/>
</dbReference>
<comment type="caution">
    <text evidence="1">The sequence shown here is derived from an EMBL/GenBank/DDBJ whole genome shotgun (WGS) entry which is preliminary data.</text>
</comment>
<reference evidence="1" key="1">
    <citation type="journal article" date="2014" name="Int. J. Syst. Evol. Microbiol.">
        <title>Complete genome of a new Firmicutes species belonging to the dominant human colonic microbiota ('Ruminococcus bicirculans') reveals two chromosomes and a selective capacity to utilize plant glucans.</title>
        <authorList>
            <consortium name="NISC Comparative Sequencing Program"/>
            <person name="Wegmann U."/>
            <person name="Louis P."/>
            <person name="Goesmann A."/>
            <person name="Henrissat B."/>
            <person name="Duncan S.H."/>
            <person name="Flint H.J."/>
        </authorList>
    </citation>
    <scope>NUCLEOTIDE SEQUENCE</scope>
    <source>
        <strain evidence="1">NBRC 108216</strain>
    </source>
</reference>
<organism evidence="1 2">
    <name type="scientific">Algimonas porphyrae</name>
    <dbReference type="NCBI Taxonomy" id="1128113"/>
    <lineage>
        <taxon>Bacteria</taxon>
        <taxon>Pseudomonadati</taxon>
        <taxon>Pseudomonadota</taxon>
        <taxon>Alphaproteobacteria</taxon>
        <taxon>Maricaulales</taxon>
        <taxon>Robiginitomaculaceae</taxon>
        <taxon>Algimonas</taxon>
    </lineage>
</organism>
<proteinExistence type="predicted"/>
<reference evidence="1" key="2">
    <citation type="submission" date="2023-01" db="EMBL/GenBank/DDBJ databases">
        <title>Draft genome sequence of Algimonas porphyrae strain NBRC 108216.</title>
        <authorList>
            <person name="Sun Q."/>
            <person name="Mori K."/>
        </authorList>
    </citation>
    <scope>NUCLEOTIDE SEQUENCE</scope>
    <source>
        <strain evidence="1">NBRC 108216</strain>
    </source>
</reference>
<gene>
    <name evidence="1" type="ORF">GCM10007854_06150</name>
</gene>
<sequence>MTEIGPLRLTVGGLAELAARCDAKTPAALADMIRTLCPDTARHLLTALLRPSGNEAEVARLTDQQVADHMPAASQCIVTALS</sequence>
<evidence type="ECO:0000313" key="2">
    <source>
        <dbReference type="Proteomes" id="UP001161390"/>
    </source>
</evidence>